<organism evidence="2 3">
    <name type="scientific">Tsukamurella strandjordii</name>
    <dbReference type="NCBI Taxonomy" id="147577"/>
    <lineage>
        <taxon>Bacteria</taxon>
        <taxon>Bacillati</taxon>
        <taxon>Actinomycetota</taxon>
        <taxon>Actinomycetes</taxon>
        <taxon>Mycobacteriales</taxon>
        <taxon>Tsukamurellaceae</taxon>
        <taxon>Tsukamurella</taxon>
    </lineage>
</organism>
<keyword evidence="3" id="KW-1185">Reference proteome</keyword>
<keyword evidence="1" id="KW-0472">Membrane</keyword>
<keyword evidence="1" id="KW-0812">Transmembrane</keyword>
<evidence type="ECO:0000313" key="2">
    <source>
        <dbReference type="EMBL" id="MDP0396492.1"/>
    </source>
</evidence>
<dbReference type="AlphaFoldDB" id="A0AA90N9J9"/>
<name>A0AA90N9J9_9ACTN</name>
<sequence>MTTNNPLQQGIKSTWQTTLFLGIVSIVMGAIIAAWPGPTTLVVGVLFGVFLILTGIFQVISGLVGESQHRVLAVISGALSLILGVFCFRDDVYNSITVLGIWIGISWIFFGITSITIGFANKSLPNRVWVIILGILTAIGGFVLVSYPYEVQILVLISGIWAIAIGIVEVVAAFQLRSAAGKFEKKVSDFVS</sequence>
<comment type="caution">
    <text evidence="2">The sequence shown here is derived from an EMBL/GenBank/DDBJ whole genome shotgun (WGS) entry which is preliminary data.</text>
</comment>
<feature type="transmembrane region" description="Helical" evidence="1">
    <location>
        <begin position="153"/>
        <end position="176"/>
    </location>
</feature>
<dbReference type="Pfam" id="PF03729">
    <property type="entry name" value="DUF308"/>
    <property type="match status" value="3"/>
</dbReference>
<dbReference type="InterPro" id="IPR005325">
    <property type="entry name" value="DUF308_memb"/>
</dbReference>
<feature type="transmembrane region" description="Helical" evidence="1">
    <location>
        <begin position="18"/>
        <end position="35"/>
    </location>
</feature>
<feature type="transmembrane region" description="Helical" evidence="1">
    <location>
        <begin position="100"/>
        <end position="121"/>
    </location>
</feature>
<dbReference type="GO" id="GO:0005886">
    <property type="term" value="C:plasma membrane"/>
    <property type="evidence" value="ECO:0007669"/>
    <property type="project" value="TreeGrafter"/>
</dbReference>
<dbReference type="Proteomes" id="UP001178281">
    <property type="component" value="Unassembled WGS sequence"/>
</dbReference>
<dbReference type="RefSeq" id="WP_220656364.1">
    <property type="nucleotide sequence ID" value="NZ_CBCSFC010000018.1"/>
</dbReference>
<evidence type="ECO:0000256" key="1">
    <source>
        <dbReference type="SAM" id="Phobius"/>
    </source>
</evidence>
<dbReference type="PANTHER" id="PTHR34989">
    <property type="entry name" value="PROTEIN HDED"/>
    <property type="match status" value="1"/>
</dbReference>
<feature type="transmembrane region" description="Helical" evidence="1">
    <location>
        <begin position="71"/>
        <end position="88"/>
    </location>
</feature>
<accession>A0AA90N9J9</accession>
<evidence type="ECO:0000313" key="3">
    <source>
        <dbReference type="Proteomes" id="UP001178281"/>
    </source>
</evidence>
<dbReference type="PANTHER" id="PTHR34989:SF1">
    <property type="entry name" value="PROTEIN HDED"/>
    <property type="match status" value="1"/>
</dbReference>
<feature type="transmembrane region" description="Helical" evidence="1">
    <location>
        <begin position="128"/>
        <end position="147"/>
    </location>
</feature>
<feature type="transmembrane region" description="Helical" evidence="1">
    <location>
        <begin position="41"/>
        <end position="64"/>
    </location>
</feature>
<gene>
    <name evidence="2" type="ORF">Q7X28_01000</name>
</gene>
<dbReference type="EMBL" id="JAUTIX010000001">
    <property type="protein sequence ID" value="MDP0396492.1"/>
    <property type="molecule type" value="Genomic_DNA"/>
</dbReference>
<reference evidence="2" key="1">
    <citation type="submission" date="2023-08" db="EMBL/GenBank/DDBJ databases">
        <title>The draft genome of Tsukamurella strandjordii strain 050030.</title>
        <authorList>
            <person name="Zhao F."/>
            <person name="Feng Y."/>
            <person name="Zong Z."/>
        </authorList>
    </citation>
    <scope>NUCLEOTIDE SEQUENCE</scope>
    <source>
        <strain evidence="2">050030</strain>
    </source>
</reference>
<keyword evidence="1" id="KW-1133">Transmembrane helix</keyword>
<dbReference type="InterPro" id="IPR052712">
    <property type="entry name" value="Acid_resist_chaperone_HdeD"/>
</dbReference>
<proteinExistence type="predicted"/>
<protein>
    <submittedName>
        <fullName evidence="2">DUF308 domain-containing protein</fullName>
    </submittedName>
</protein>